<keyword evidence="4" id="KW-0732">Signal</keyword>
<evidence type="ECO:0000256" key="2">
    <source>
        <dbReference type="ARBA" id="ARBA00010742"/>
    </source>
</evidence>
<dbReference type="GO" id="GO:0016020">
    <property type="term" value="C:membrane"/>
    <property type="evidence" value="ECO:0007669"/>
    <property type="project" value="InterPro"/>
</dbReference>
<dbReference type="AlphaFoldDB" id="A0A268F9B0"/>
<evidence type="ECO:0000256" key="6">
    <source>
        <dbReference type="ARBA" id="ARBA00023288"/>
    </source>
</evidence>
<protein>
    <recommendedName>
        <fullName evidence="8">Putative aliphatic sulfonates-binding protein</fullName>
    </recommendedName>
</protein>
<evidence type="ECO:0000256" key="4">
    <source>
        <dbReference type="ARBA" id="ARBA00022729"/>
    </source>
</evidence>
<evidence type="ECO:0000256" key="8">
    <source>
        <dbReference type="ARBA" id="ARBA00070228"/>
    </source>
</evidence>
<keyword evidence="5" id="KW-0564">Palmitate</keyword>
<sequence length="333" mass="36981">MKKRIRKKTVALILGCMLLLSTIFLSACSLPNPPGENSSHDEVFRIGYQKNGPLLILKELGTLEDRLEPLGYKVEWYEFQAGPALLEALNAGSIDFGRSGDSPPIFAQASNSALQYVAAGKSKFEGSGILVKNDSSIKTLEDLKGKKIGFAKGSSSHYLLVKALEKAGLSYSDIEPAYLSPGDARIAFEKKEIDAWVVWDPFTANTQLQADATLLVNGKGLTSDRDFFLASSDFLQENEDIIKVVMEEIQKSCQWANEHPEDLTKMLSSILGIDEASMRMAVERRVYGVEEISDSIIKEQQEIADTFYNLQLIPKKVKVNENVYTIDLKDEEK</sequence>
<evidence type="ECO:0000256" key="3">
    <source>
        <dbReference type="ARBA" id="ARBA00022448"/>
    </source>
</evidence>
<dbReference type="GO" id="GO:0042626">
    <property type="term" value="F:ATPase-coupled transmembrane transporter activity"/>
    <property type="evidence" value="ECO:0007669"/>
    <property type="project" value="InterPro"/>
</dbReference>
<evidence type="ECO:0000256" key="1">
    <source>
        <dbReference type="ARBA" id="ARBA00004418"/>
    </source>
</evidence>
<accession>A0A268F9B0</accession>
<dbReference type="Proteomes" id="UP000216961">
    <property type="component" value="Unassembled WGS sequence"/>
</dbReference>
<dbReference type="Pfam" id="PF09084">
    <property type="entry name" value="NMT1"/>
    <property type="match status" value="1"/>
</dbReference>
<evidence type="ECO:0000313" key="11">
    <source>
        <dbReference type="Proteomes" id="UP000216961"/>
    </source>
</evidence>
<keyword evidence="3" id="KW-0813">Transport</keyword>
<dbReference type="PANTHER" id="PTHR30024">
    <property type="entry name" value="ALIPHATIC SULFONATES-BINDING PROTEIN-RELATED"/>
    <property type="match status" value="1"/>
</dbReference>
<dbReference type="InterPro" id="IPR015168">
    <property type="entry name" value="SsuA/THI5"/>
</dbReference>
<dbReference type="SMART" id="SM00062">
    <property type="entry name" value="PBPb"/>
    <property type="match status" value="1"/>
</dbReference>
<gene>
    <name evidence="10" type="ORF">CHH57_17430</name>
</gene>
<comment type="subcellular location">
    <subcellularLocation>
        <location evidence="1">Periplasm</location>
    </subcellularLocation>
</comment>
<evidence type="ECO:0000259" key="9">
    <source>
        <dbReference type="SMART" id="SM00062"/>
    </source>
</evidence>
<organism evidence="10 11">
    <name type="scientific">Niallia circulans</name>
    <name type="common">Bacillus circulans</name>
    <dbReference type="NCBI Taxonomy" id="1397"/>
    <lineage>
        <taxon>Bacteria</taxon>
        <taxon>Bacillati</taxon>
        <taxon>Bacillota</taxon>
        <taxon>Bacilli</taxon>
        <taxon>Bacillales</taxon>
        <taxon>Bacillaceae</taxon>
        <taxon>Niallia</taxon>
    </lineage>
</organism>
<feature type="domain" description="Solute-binding protein family 3/N-terminal" evidence="9">
    <location>
        <begin position="43"/>
        <end position="259"/>
    </location>
</feature>
<dbReference type="KEGG" id="bcir:C2I06_01355"/>
<evidence type="ECO:0000256" key="5">
    <source>
        <dbReference type="ARBA" id="ARBA00023139"/>
    </source>
</evidence>
<comment type="caution">
    <text evidence="10">The sequence shown here is derived from an EMBL/GenBank/DDBJ whole genome shotgun (WGS) entry which is preliminary data.</text>
</comment>
<dbReference type="PANTHER" id="PTHR30024:SF42">
    <property type="entry name" value="ALIPHATIC SULFONATES-BINDING PROTEIN-RELATED"/>
    <property type="match status" value="1"/>
</dbReference>
<dbReference type="GO" id="GO:0042597">
    <property type="term" value="C:periplasmic space"/>
    <property type="evidence" value="ECO:0007669"/>
    <property type="project" value="UniProtKB-SubCell"/>
</dbReference>
<dbReference type="Gene3D" id="3.40.190.10">
    <property type="entry name" value="Periplasmic binding protein-like II"/>
    <property type="match status" value="2"/>
</dbReference>
<keyword evidence="6" id="KW-0449">Lipoprotein</keyword>
<dbReference type="FunFam" id="3.40.190.10:FF:000050">
    <property type="entry name" value="Sulfonate ABC transporter substrate-binding protein"/>
    <property type="match status" value="1"/>
</dbReference>
<comment type="function">
    <text evidence="7">Part of a binding-protein-dependent transport system for aliphatic sulfonates. Putative binding protein.</text>
</comment>
<comment type="similarity">
    <text evidence="2">Belongs to the bacterial solute-binding protein SsuA/TauA family.</text>
</comment>
<dbReference type="PROSITE" id="PS51257">
    <property type="entry name" value="PROKAR_LIPOPROTEIN"/>
    <property type="match status" value="1"/>
</dbReference>
<dbReference type="InterPro" id="IPR010067">
    <property type="entry name" value="ABC_SsuA_sub-bd"/>
</dbReference>
<evidence type="ECO:0000256" key="7">
    <source>
        <dbReference type="ARBA" id="ARBA00055538"/>
    </source>
</evidence>
<dbReference type="NCBIfam" id="TIGR01728">
    <property type="entry name" value="SsuA_fam"/>
    <property type="match status" value="1"/>
</dbReference>
<dbReference type="SUPFAM" id="SSF53850">
    <property type="entry name" value="Periplasmic binding protein-like II"/>
    <property type="match status" value="1"/>
</dbReference>
<evidence type="ECO:0000313" key="10">
    <source>
        <dbReference type="EMBL" id="PAD81919.1"/>
    </source>
</evidence>
<name>A0A268F9B0_NIACI</name>
<dbReference type="RefSeq" id="WP_095332205.1">
    <property type="nucleotide sequence ID" value="NZ_CP026031.1"/>
</dbReference>
<proteinExistence type="inferred from homology"/>
<reference evidence="10 11" key="1">
    <citation type="submission" date="2017-07" db="EMBL/GenBank/DDBJ databases">
        <title>Isolation and whole genome analysis of endospore-forming bacteria from heroin.</title>
        <authorList>
            <person name="Kalinowski J."/>
            <person name="Ahrens B."/>
            <person name="Al-Dilaimi A."/>
            <person name="Winkler A."/>
            <person name="Wibberg D."/>
            <person name="Schleenbecker U."/>
            <person name="Ruckert C."/>
            <person name="Wolfel R."/>
            <person name="Grass G."/>
        </authorList>
    </citation>
    <scope>NUCLEOTIDE SEQUENCE [LARGE SCALE GENOMIC DNA]</scope>
    <source>
        <strain evidence="10 11">7521-2</strain>
    </source>
</reference>
<dbReference type="InterPro" id="IPR001638">
    <property type="entry name" value="Solute-binding_3/MltF_N"/>
</dbReference>
<dbReference type="EMBL" id="NPBQ01000105">
    <property type="protein sequence ID" value="PAD81919.1"/>
    <property type="molecule type" value="Genomic_DNA"/>
</dbReference>
<dbReference type="CDD" id="cd13557">
    <property type="entry name" value="PBP2_SsuA"/>
    <property type="match status" value="1"/>
</dbReference>